<dbReference type="Pfam" id="PF25758">
    <property type="entry name" value="TPR_IPO11"/>
    <property type="match status" value="1"/>
</dbReference>
<proteinExistence type="inferred from homology"/>
<organism evidence="6 7">
    <name type="scientific">Wickerhamiella sorbophila</name>
    <dbReference type="NCBI Taxonomy" id="45607"/>
    <lineage>
        <taxon>Eukaryota</taxon>
        <taxon>Fungi</taxon>
        <taxon>Dikarya</taxon>
        <taxon>Ascomycota</taxon>
        <taxon>Saccharomycotina</taxon>
        <taxon>Dipodascomycetes</taxon>
        <taxon>Dipodascales</taxon>
        <taxon>Trichomonascaceae</taxon>
        <taxon>Wickerhamiella</taxon>
    </lineage>
</organism>
<keyword evidence="7" id="KW-1185">Reference proteome</keyword>
<dbReference type="InterPro" id="IPR016024">
    <property type="entry name" value="ARM-type_fold"/>
</dbReference>
<evidence type="ECO:0000256" key="3">
    <source>
        <dbReference type="ARBA" id="ARBA00022448"/>
    </source>
</evidence>
<dbReference type="EMBL" id="NDIQ01000001">
    <property type="protein sequence ID" value="PRT53765.1"/>
    <property type="molecule type" value="Genomic_DNA"/>
</dbReference>
<dbReference type="GO" id="GO:0006606">
    <property type="term" value="P:protein import into nucleus"/>
    <property type="evidence" value="ECO:0007669"/>
    <property type="project" value="TreeGrafter"/>
</dbReference>
<evidence type="ECO:0000256" key="2">
    <source>
        <dbReference type="ARBA" id="ARBA00007991"/>
    </source>
</evidence>
<sequence>MTGQGLILALTNATSQTDETQRKQGEAELKSLSNSSGFLSQLLEAYQDSSLPVTVRWMAVIYLKNSIDNCWRKSANSNLLPEEKNFIRERLLPLSCQPFEPMLHRQLAVVVAKVAKLDFPRTWPTLFDELREAIISTASKNDSSSLYNILLTTHQVVKTLASVRIGPARAKILEIAPDFLQVTGDMFMHLMQNMSDDNLAIAYSALKATCTLIYDGHDRMHRFDTARSFFGKTLDMLVQLHSMWQSSHAEILGKLVRRIGKLYIRLLQKRPLSFCMMPRSMEIADFYEQFLISKGQEQLKASMNDDLSDEVEFYDLLAIQGMIVTRELLHVVTRDPHTATPALLPISMRPRDEQDRQDLINSYDIVSRDAFGREKLDKLVYSLISAWFQLRPADLELWKDDPEDYIIRDSQASVDFKVSSCAQALFYQLIKAFPQLAQDVLRYVEHVLQKDGTELPDVLELDGALQCLEYGAGTLVNHTALEPILEQALVPRLNAVSVDSYRIIRRRICLMIAAWVPIRSDENFRHFIYEMVSKQIFSSNPLNDLIVQLAGLHLLKVSVDDFDANVDEFMPYAEQNFEKIYELIGKVSTLEIKRLLLENLSVFVGALGTKLSAQYIEAILQILPPLWHEKTEDQLLKTVILQTLSSLVDATRDKSPVCYPLAQECLSVSIDPKSPFISYLLEDALALWRSIVVNATEPHPMILGLFPNLVDLLEVSTEHVGEELLILESYLKLEPSILSDSNIMLRIFNLSALYLPQASVEVALSLLSSIEVVVSSGVPVEAYGEQLAQSGLIPLLVDIALAGIIEGNVVAGIRAAKVYMVFAWLAFSSPSFFTHLLTEDQLMKITDGWLNIVASVAEPGDRKMNALGVSSLIYVTPILFLQNSQRFINMWTSILDEVREENGDAAAYHQVDSYPGEGDGDLTPETLRQRARRAQTPIHTVPTRNFLSQLTEKLRQDPQGVQVLANWQP</sequence>
<evidence type="ECO:0000259" key="5">
    <source>
        <dbReference type="PROSITE" id="PS50166"/>
    </source>
</evidence>
<keyword evidence="3" id="KW-0813">Transport</keyword>
<comment type="similarity">
    <text evidence="2">Belongs to the importin beta family.</text>
</comment>
<dbReference type="SMART" id="SM00913">
    <property type="entry name" value="IBN_N"/>
    <property type="match status" value="1"/>
</dbReference>
<gene>
    <name evidence="6" type="ORF">B9G98_01385</name>
</gene>
<dbReference type="Pfam" id="PF03810">
    <property type="entry name" value="IBN_N"/>
    <property type="match status" value="1"/>
</dbReference>
<dbReference type="GeneID" id="36515134"/>
<dbReference type="PANTHER" id="PTHR10997">
    <property type="entry name" value="IMPORTIN-7, 8, 11"/>
    <property type="match status" value="1"/>
</dbReference>
<dbReference type="PROSITE" id="PS50166">
    <property type="entry name" value="IMPORTIN_B_NT"/>
    <property type="match status" value="1"/>
</dbReference>
<keyword evidence="4" id="KW-0539">Nucleus</keyword>
<dbReference type="InterPro" id="IPR058669">
    <property type="entry name" value="TPR_IPO7/11-like"/>
</dbReference>
<dbReference type="InterPro" id="IPR011989">
    <property type="entry name" value="ARM-like"/>
</dbReference>
<dbReference type="RefSeq" id="XP_024663711.1">
    <property type="nucleotide sequence ID" value="XM_024807943.1"/>
</dbReference>
<dbReference type="GO" id="GO:0031267">
    <property type="term" value="F:small GTPase binding"/>
    <property type="evidence" value="ECO:0007669"/>
    <property type="project" value="InterPro"/>
</dbReference>
<dbReference type="GO" id="GO:0005829">
    <property type="term" value="C:cytosol"/>
    <property type="evidence" value="ECO:0007669"/>
    <property type="project" value="TreeGrafter"/>
</dbReference>
<dbReference type="PANTHER" id="PTHR10997:SF7">
    <property type="entry name" value="IMPORTIN-11"/>
    <property type="match status" value="1"/>
</dbReference>
<dbReference type="GO" id="GO:0005635">
    <property type="term" value="C:nuclear envelope"/>
    <property type="evidence" value="ECO:0007669"/>
    <property type="project" value="TreeGrafter"/>
</dbReference>
<dbReference type="OrthoDB" id="361693at2759"/>
<comment type="caution">
    <text evidence="6">The sequence shown here is derived from an EMBL/GenBank/DDBJ whole genome shotgun (WGS) entry which is preliminary data.</text>
</comment>
<dbReference type="Proteomes" id="UP000238350">
    <property type="component" value="Unassembled WGS sequence"/>
</dbReference>
<feature type="domain" description="Importin N-terminal" evidence="5">
    <location>
        <begin position="25"/>
        <end position="97"/>
    </location>
</feature>
<evidence type="ECO:0000256" key="4">
    <source>
        <dbReference type="ARBA" id="ARBA00023242"/>
    </source>
</evidence>
<dbReference type="InterPro" id="IPR001494">
    <property type="entry name" value="Importin-beta_N"/>
</dbReference>
<evidence type="ECO:0000313" key="6">
    <source>
        <dbReference type="EMBL" id="PRT53765.1"/>
    </source>
</evidence>
<comment type="subcellular location">
    <subcellularLocation>
        <location evidence="1">Nucleus</location>
    </subcellularLocation>
</comment>
<dbReference type="AlphaFoldDB" id="A0A2T0FFK4"/>
<protein>
    <recommendedName>
        <fullName evidence="5">Importin N-terminal domain-containing protein</fullName>
    </recommendedName>
</protein>
<dbReference type="Gene3D" id="1.25.10.10">
    <property type="entry name" value="Leucine-rich Repeat Variant"/>
    <property type="match status" value="1"/>
</dbReference>
<evidence type="ECO:0000256" key="1">
    <source>
        <dbReference type="ARBA" id="ARBA00004123"/>
    </source>
</evidence>
<dbReference type="STRING" id="45607.A0A2T0FFK4"/>
<name>A0A2T0FFK4_9ASCO</name>
<dbReference type="SUPFAM" id="SSF48371">
    <property type="entry name" value="ARM repeat"/>
    <property type="match status" value="1"/>
</dbReference>
<evidence type="ECO:0000313" key="7">
    <source>
        <dbReference type="Proteomes" id="UP000238350"/>
    </source>
</evidence>
<reference evidence="6 7" key="1">
    <citation type="submission" date="2017-04" db="EMBL/GenBank/DDBJ databases">
        <title>Genome sequencing of [Candida] sorbophila.</title>
        <authorList>
            <person name="Ahn J.O."/>
        </authorList>
    </citation>
    <scope>NUCLEOTIDE SEQUENCE [LARGE SCALE GENOMIC DNA]</scope>
    <source>
        <strain evidence="6 7">DS02</strain>
    </source>
</reference>
<accession>A0A2T0FFK4</accession>